<dbReference type="EC" id="6.3.5.4" evidence="3"/>
<evidence type="ECO:0000256" key="6">
    <source>
        <dbReference type="ARBA" id="ARBA00022962"/>
    </source>
</evidence>
<dbReference type="GO" id="GO:0005524">
    <property type="term" value="F:ATP binding"/>
    <property type="evidence" value="ECO:0007669"/>
    <property type="project" value="UniProtKB-KW"/>
</dbReference>
<dbReference type="Gene3D" id="3.60.20.10">
    <property type="entry name" value="Glutamine Phosphoribosylpyrophosphate, subunit 1, domain 1"/>
    <property type="match status" value="1"/>
</dbReference>
<dbReference type="AlphaFoldDB" id="A0A2V3V7G8"/>
<dbReference type="PANTHER" id="PTHR43284">
    <property type="entry name" value="ASPARAGINE SYNTHETASE (GLUTAMINE-HYDROLYZING)"/>
    <property type="match status" value="1"/>
</dbReference>
<keyword evidence="5 9" id="KW-0067">ATP-binding</keyword>
<dbReference type="InterPro" id="IPR029055">
    <property type="entry name" value="Ntn_hydrolases_N"/>
</dbReference>
<dbReference type="SUPFAM" id="SSF52402">
    <property type="entry name" value="Adenine nucleotide alpha hydrolases-like"/>
    <property type="match status" value="1"/>
</dbReference>
<feature type="domain" description="Glutamine amidotransferase type-2" evidence="11">
    <location>
        <begin position="2"/>
        <end position="211"/>
    </location>
</feature>
<dbReference type="EMBL" id="QJJM01000004">
    <property type="protein sequence ID" value="PXW77713.1"/>
    <property type="molecule type" value="Genomic_DNA"/>
</dbReference>
<evidence type="ECO:0000259" key="11">
    <source>
        <dbReference type="PROSITE" id="PS51278"/>
    </source>
</evidence>
<dbReference type="Pfam" id="PF00733">
    <property type="entry name" value="Asn_synthase"/>
    <property type="match status" value="1"/>
</dbReference>
<name>A0A2V3V7G8_9SPHN</name>
<feature type="site" description="Important for beta-aspartyl-AMP intermediate formation" evidence="10">
    <location>
        <position position="365"/>
    </location>
</feature>
<keyword evidence="8" id="KW-0028">Amino-acid biosynthesis</keyword>
<dbReference type="InterPro" id="IPR001962">
    <property type="entry name" value="Asn_synthase"/>
</dbReference>
<dbReference type="GO" id="GO:0006529">
    <property type="term" value="P:asparagine biosynthetic process"/>
    <property type="evidence" value="ECO:0007669"/>
    <property type="project" value="UniProtKB-KW"/>
</dbReference>
<dbReference type="PIRSF" id="PIRSF001589">
    <property type="entry name" value="Asn_synthetase_glu-h"/>
    <property type="match status" value="1"/>
</dbReference>
<dbReference type="RefSeq" id="WP_110298190.1">
    <property type="nucleotide sequence ID" value="NZ_QJJM01000004.1"/>
</dbReference>
<keyword evidence="6 8" id="KW-0315">Glutamine amidotransferase</keyword>
<feature type="binding site" evidence="9">
    <location>
        <begin position="363"/>
        <end position="364"/>
    </location>
    <ligand>
        <name>ATP</name>
        <dbReference type="ChEBI" id="CHEBI:30616"/>
    </ligand>
</feature>
<evidence type="ECO:0000256" key="5">
    <source>
        <dbReference type="ARBA" id="ARBA00022840"/>
    </source>
</evidence>
<comment type="caution">
    <text evidence="12">The sequence shown here is derived from an EMBL/GenBank/DDBJ whole genome shotgun (WGS) entry which is preliminary data.</text>
</comment>
<proteinExistence type="inferred from homology"/>
<dbReference type="Proteomes" id="UP000248014">
    <property type="component" value="Unassembled WGS sequence"/>
</dbReference>
<evidence type="ECO:0000256" key="1">
    <source>
        <dbReference type="ARBA" id="ARBA00005187"/>
    </source>
</evidence>
<evidence type="ECO:0000313" key="13">
    <source>
        <dbReference type="Proteomes" id="UP000248014"/>
    </source>
</evidence>
<evidence type="ECO:0000256" key="3">
    <source>
        <dbReference type="ARBA" id="ARBA00012737"/>
    </source>
</evidence>
<dbReference type="GO" id="GO:0004066">
    <property type="term" value="F:asparagine synthase (glutamine-hydrolyzing) activity"/>
    <property type="evidence" value="ECO:0007669"/>
    <property type="project" value="UniProtKB-EC"/>
</dbReference>
<sequence length="622" mass="68291">MCGIVGLISADGPERLASRVAAMNAAIVHRGPDDAGVHLAPGVGLAMRRLSIIDLSTGHQPMTTADGVALVFNGEIYNYRSLRAELETRGYAFRTQSDTEVILNLYHAEGMAAFARLHGMFAIAIHDQRRDELILVRDQIGIKPLYIARHEGELLFASEIKAILATLPCRPAIDPQGLWDYLSLRFMAPDRTIWAGIGKLGPGQILRRKLCSGDQSIETFWQADLTPGPFDIGRDYAREFADQFVAAVDSHIVAADVPVGAFLSGGLDSGAIVAAASELGHRAFHTFSISGDGAGGDDELPLARAVARRFGTTHHEIRMARSDYFDTLDDVVRAFDEPYGDATGAALYLLSQRASDHVKVALSGEGSDELLLGYTRAADLATLAKVERRYGPMPRPLLKLAARFVSPDRASIFRAMAEGGPGAYRRGMAAHIGWTISDAEKAAFWRGPDMVPSFDLVQGWYGLPDTAHPLAQSQQADFGTWLVEDLLMKADKMAMAASLETRVPFLHLPLVEWCQNTPMEARIGPPGQFRTKAVLRDYVATRLPDAVLNAPKRGFPLPIFPWFAERLRDAGGYVPISREFHNWISLEGLKPIVARACRNERRALEQLWGIAMFDRWCAVYAD</sequence>
<dbReference type="SUPFAM" id="SSF56235">
    <property type="entry name" value="N-terminal nucleophile aminohydrolases (Ntn hydrolases)"/>
    <property type="match status" value="1"/>
</dbReference>
<comment type="pathway">
    <text evidence="1">Amino-acid biosynthesis; L-asparagine biosynthesis; L-asparagine from L-aspartate (L-Gln route): step 1/1.</text>
</comment>
<dbReference type="InterPro" id="IPR014729">
    <property type="entry name" value="Rossmann-like_a/b/a_fold"/>
</dbReference>
<evidence type="ECO:0000256" key="9">
    <source>
        <dbReference type="PIRSR" id="PIRSR001589-2"/>
    </source>
</evidence>
<accession>A0A2V3V7G8</accession>
<comment type="catalytic activity">
    <reaction evidence="7">
        <text>L-aspartate + L-glutamine + ATP + H2O = L-asparagine + L-glutamate + AMP + diphosphate + H(+)</text>
        <dbReference type="Rhea" id="RHEA:12228"/>
        <dbReference type="ChEBI" id="CHEBI:15377"/>
        <dbReference type="ChEBI" id="CHEBI:15378"/>
        <dbReference type="ChEBI" id="CHEBI:29985"/>
        <dbReference type="ChEBI" id="CHEBI:29991"/>
        <dbReference type="ChEBI" id="CHEBI:30616"/>
        <dbReference type="ChEBI" id="CHEBI:33019"/>
        <dbReference type="ChEBI" id="CHEBI:58048"/>
        <dbReference type="ChEBI" id="CHEBI:58359"/>
        <dbReference type="ChEBI" id="CHEBI:456215"/>
        <dbReference type="EC" id="6.3.5.4"/>
    </reaction>
</comment>
<dbReference type="InterPro" id="IPR017932">
    <property type="entry name" value="GATase_2_dom"/>
</dbReference>
<keyword evidence="13" id="KW-1185">Reference proteome</keyword>
<keyword evidence="8" id="KW-0061">Asparagine biosynthesis</keyword>
<evidence type="ECO:0000256" key="2">
    <source>
        <dbReference type="ARBA" id="ARBA00005752"/>
    </source>
</evidence>
<reference evidence="12 13" key="1">
    <citation type="submission" date="2018-05" db="EMBL/GenBank/DDBJ databases">
        <title>Genomic Encyclopedia of Type Strains, Phase IV (KMG-IV): sequencing the most valuable type-strain genomes for metagenomic binning, comparative biology and taxonomic classification.</title>
        <authorList>
            <person name="Goeker M."/>
        </authorList>
    </citation>
    <scope>NUCLEOTIDE SEQUENCE [LARGE SCALE GENOMIC DNA]</scope>
    <source>
        <strain evidence="12 13">DSM 3183</strain>
    </source>
</reference>
<feature type="binding site" evidence="9">
    <location>
        <position position="289"/>
    </location>
    <ligand>
        <name>ATP</name>
        <dbReference type="ChEBI" id="CHEBI:30616"/>
    </ligand>
</feature>
<dbReference type="CDD" id="cd01991">
    <property type="entry name" value="Asn_synthase_B_C"/>
    <property type="match status" value="1"/>
</dbReference>
<dbReference type="PROSITE" id="PS51278">
    <property type="entry name" value="GATASE_TYPE_2"/>
    <property type="match status" value="1"/>
</dbReference>
<evidence type="ECO:0000256" key="4">
    <source>
        <dbReference type="ARBA" id="ARBA00022741"/>
    </source>
</evidence>
<dbReference type="Pfam" id="PF13537">
    <property type="entry name" value="GATase_7"/>
    <property type="match status" value="1"/>
</dbReference>
<dbReference type="OrthoDB" id="9763290at2"/>
<evidence type="ECO:0000256" key="10">
    <source>
        <dbReference type="PIRSR" id="PIRSR001589-3"/>
    </source>
</evidence>
<comment type="similarity">
    <text evidence="2">Belongs to the asparagine synthetase family.</text>
</comment>
<gene>
    <name evidence="12" type="ORF">C7451_104209</name>
</gene>
<feature type="binding site" evidence="9">
    <location>
        <position position="98"/>
    </location>
    <ligand>
        <name>L-glutamine</name>
        <dbReference type="ChEBI" id="CHEBI:58359"/>
    </ligand>
</feature>
<organism evidence="12 13">
    <name type="scientific">Blastomonas natatoria</name>
    <dbReference type="NCBI Taxonomy" id="34015"/>
    <lineage>
        <taxon>Bacteria</taxon>
        <taxon>Pseudomonadati</taxon>
        <taxon>Pseudomonadota</taxon>
        <taxon>Alphaproteobacteria</taxon>
        <taxon>Sphingomonadales</taxon>
        <taxon>Sphingomonadaceae</taxon>
        <taxon>Blastomonas</taxon>
    </lineage>
</organism>
<dbReference type="PANTHER" id="PTHR43284:SF1">
    <property type="entry name" value="ASPARAGINE SYNTHETASE"/>
    <property type="match status" value="1"/>
</dbReference>
<keyword evidence="4 9" id="KW-0547">Nucleotide-binding</keyword>
<dbReference type="InterPro" id="IPR051786">
    <property type="entry name" value="ASN_synthetase/amidase"/>
</dbReference>
<dbReference type="InterPro" id="IPR033738">
    <property type="entry name" value="AsnB_N"/>
</dbReference>
<protein>
    <recommendedName>
        <fullName evidence="3">asparagine synthase (glutamine-hydrolyzing)</fullName>
        <ecNumber evidence="3">6.3.5.4</ecNumber>
    </recommendedName>
</protein>
<dbReference type="InterPro" id="IPR006426">
    <property type="entry name" value="Asn_synth_AEB"/>
</dbReference>
<dbReference type="NCBIfam" id="TIGR01536">
    <property type="entry name" value="asn_synth_AEB"/>
    <property type="match status" value="1"/>
</dbReference>
<evidence type="ECO:0000313" key="12">
    <source>
        <dbReference type="EMBL" id="PXW77713.1"/>
    </source>
</evidence>
<evidence type="ECO:0000256" key="7">
    <source>
        <dbReference type="ARBA" id="ARBA00048741"/>
    </source>
</evidence>
<dbReference type="GO" id="GO:0005829">
    <property type="term" value="C:cytosol"/>
    <property type="evidence" value="ECO:0007669"/>
    <property type="project" value="TreeGrafter"/>
</dbReference>
<dbReference type="Gene3D" id="3.40.50.620">
    <property type="entry name" value="HUPs"/>
    <property type="match status" value="1"/>
</dbReference>
<dbReference type="CDD" id="cd00712">
    <property type="entry name" value="AsnB"/>
    <property type="match status" value="1"/>
</dbReference>
<evidence type="ECO:0000256" key="8">
    <source>
        <dbReference type="PIRSR" id="PIRSR001589-1"/>
    </source>
</evidence>
<feature type="active site" description="For GATase activity" evidence="8">
    <location>
        <position position="2"/>
    </location>
</feature>